<accession>A0A6B0SZK3</accession>
<evidence type="ECO:0008006" key="4">
    <source>
        <dbReference type="Google" id="ProtNLM"/>
    </source>
</evidence>
<feature type="compositionally biased region" description="Polar residues" evidence="1">
    <location>
        <begin position="24"/>
        <end position="37"/>
    </location>
</feature>
<dbReference type="RefSeq" id="WP_159763027.1">
    <property type="nucleotide sequence ID" value="NZ_WUUT01000001.1"/>
</dbReference>
<dbReference type="Proteomes" id="UP000466535">
    <property type="component" value="Unassembled WGS sequence"/>
</dbReference>
<dbReference type="EMBL" id="WUUT01000001">
    <property type="protein sequence ID" value="MXR50945.1"/>
    <property type="molecule type" value="Genomic_DNA"/>
</dbReference>
<evidence type="ECO:0000313" key="2">
    <source>
        <dbReference type="EMBL" id="MXR50945.1"/>
    </source>
</evidence>
<feature type="region of interest" description="Disordered" evidence="1">
    <location>
        <begin position="24"/>
        <end position="55"/>
    </location>
</feature>
<dbReference type="PROSITE" id="PS51257">
    <property type="entry name" value="PROKAR_LIPOPROTEIN"/>
    <property type="match status" value="1"/>
</dbReference>
<proteinExistence type="predicted"/>
<protein>
    <recommendedName>
        <fullName evidence="4">Lipoprotein</fullName>
    </recommendedName>
</protein>
<comment type="caution">
    <text evidence="2">The sequence shown here is derived from an EMBL/GenBank/DDBJ whole genome shotgun (WGS) entry which is preliminary data.</text>
</comment>
<reference evidence="2 3" key="1">
    <citation type="submission" date="2019-12" db="EMBL/GenBank/DDBJ databases">
        <title>Isolation and characterization of three novel carbon monoxide-oxidizing members of Halobacteria from salione crusts and soils.</title>
        <authorList>
            <person name="Myers M.R."/>
            <person name="King G.M."/>
        </authorList>
    </citation>
    <scope>NUCLEOTIDE SEQUENCE [LARGE SCALE GENOMIC DNA]</scope>
    <source>
        <strain evidence="2 3">WSH3</strain>
    </source>
</reference>
<organism evidence="2 3">
    <name type="scientific">Halovenus carboxidivorans</name>
    <dbReference type="NCBI Taxonomy" id="2692199"/>
    <lineage>
        <taxon>Archaea</taxon>
        <taxon>Methanobacteriati</taxon>
        <taxon>Methanobacteriota</taxon>
        <taxon>Stenosarchaea group</taxon>
        <taxon>Halobacteria</taxon>
        <taxon>Halobacteriales</taxon>
        <taxon>Haloarculaceae</taxon>
        <taxon>Halovenus</taxon>
    </lineage>
</organism>
<dbReference type="AlphaFoldDB" id="A0A6B0SZK3"/>
<evidence type="ECO:0000256" key="1">
    <source>
        <dbReference type="SAM" id="MobiDB-lite"/>
    </source>
</evidence>
<name>A0A6B0SZK3_9EURY</name>
<keyword evidence="3" id="KW-1185">Reference proteome</keyword>
<gene>
    <name evidence="2" type="ORF">GRX03_04895</name>
</gene>
<sequence length="172" mass="18331">MDIETTRRSMLVLSAAVTCGFSGCSTSEGNKSSNSDNSHAEETNNTEDTGSSGGCDIELRRKQGEAPPIETVVSDEEYESPCITGATEAAYNEIQPKLPEEGTVTGTSSFTASGGESIIRIIIFGECRRSNIFADVVSITPESVLVTVLGESGENRDCRTEIYVEENIEGSD</sequence>
<evidence type="ECO:0000313" key="3">
    <source>
        <dbReference type="Proteomes" id="UP000466535"/>
    </source>
</evidence>